<evidence type="ECO:0000313" key="2">
    <source>
        <dbReference type="EMBL" id="SKA70842.1"/>
    </source>
</evidence>
<gene>
    <name evidence="2" type="ORF">SAMN02745702_01346</name>
</gene>
<dbReference type="OrthoDB" id="9802846at2"/>
<organism evidence="2 3">
    <name type="scientific">Desulfobaculum bizertense DSM 18034</name>
    <dbReference type="NCBI Taxonomy" id="1121442"/>
    <lineage>
        <taxon>Bacteria</taxon>
        <taxon>Pseudomonadati</taxon>
        <taxon>Thermodesulfobacteriota</taxon>
        <taxon>Desulfovibrionia</taxon>
        <taxon>Desulfovibrionales</taxon>
        <taxon>Desulfovibrionaceae</taxon>
        <taxon>Desulfobaculum</taxon>
    </lineage>
</organism>
<dbReference type="RefSeq" id="WP_078684650.1">
    <property type="nucleotide sequence ID" value="NZ_FUYA01000004.1"/>
</dbReference>
<keyword evidence="3" id="KW-1185">Reference proteome</keyword>
<dbReference type="EMBL" id="FUYA01000004">
    <property type="protein sequence ID" value="SKA70842.1"/>
    <property type="molecule type" value="Genomic_DNA"/>
</dbReference>
<protein>
    <recommendedName>
        <fullName evidence="1">IraD/Gp25-like domain-containing protein</fullName>
    </recommendedName>
</protein>
<dbReference type="Gene3D" id="3.10.450.40">
    <property type="match status" value="1"/>
</dbReference>
<reference evidence="2 3" key="1">
    <citation type="submission" date="2017-02" db="EMBL/GenBank/DDBJ databases">
        <authorList>
            <person name="Peterson S.W."/>
        </authorList>
    </citation>
    <scope>NUCLEOTIDE SEQUENCE [LARGE SCALE GENOMIC DNA]</scope>
    <source>
        <strain evidence="2 3">DSM 18034</strain>
    </source>
</reference>
<sequence length="111" mass="12352">MMGVNAENGKSLSGRAHLRQSIRDILTTPLGSRVLRRDYGSRLPRLVDAPLNHETQIEFYAATAEALAKWEPRFRLEKVQVDRSGSGRIVLELTGVYLPDGKPIHMDGILG</sequence>
<dbReference type="STRING" id="1121442.SAMN02745702_01346"/>
<dbReference type="SUPFAM" id="SSF160719">
    <property type="entry name" value="gpW/gp25-like"/>
    <property type="match status" value="1"/>
</dbReference>
<name>A0A1T4W0Q8_9BACT</name>
<evidence type="ECO:0000259" key="1">
    <source>
        <dbReference type="Pfam" id="PF04965"/>
    </source>
</evidence>
<evidence type="ECO:0000313" key="3">
    <source>
        <dbReference type="Proteomes" id="UP000189733"/>
    </source>
</evidence>
<proteinExistence type="predicted"/>
<dbReference type="Proteomes" id="UP000189733">
    <property type="component" value="Unassembled WGS sequence"/>
</dbReference>
<accession>A0A1T4W0Q8</accession>
<dbReference type="Pfam" id="PF04965">
    <property type="entry name" value="GPW_gp25"/>
    <property type="match status" value="1"/>
</dbReference>
<feature type="domain" description="IraD/Gp25-like" evidence="1">
    <location>
        <begin position="13"/>
        <end position="84"/>
    </location>
</feature>
<dbReference type="AlphaFoldDB" id="A0A1T4W0Q8"/>
<dbReference type="InterPro" id="IPR007048">
    <property type="entry name" value="IraD/Gp25-like"/>
</dbReference>